<feature type="region of interest" description="Disordered" evidence="1">
    <location>
        <begin position="1"/>
        <end position="32"/>
    </location>
</feature>
<reference evidence="2 3" key="1">
    <citation type="journal article" date="2024" name="Ann. Entomol. Soc. Am.">
        <title>Genomic analyses of the southern and eastern yellowjacket wasps (Hymenoptera: Vespidae) reveal evolutionary signatures of social life.</title>
        <authorList>
            <person name="Catto M.A."/>
            <person name="Caine P.B."/>
            <person name="Orr S.E."/>
            <person name="Hunt B.G."/>
            <person name="Goodisman M.A.D."/>
        </authorList>
    </citation>
    <scope>NUCLEOTIDE SEQUENCE [LARGE SCALE GENOMIC DNA]</scope>
    <source>
        <strain evidence="2">232</strain>
        <tissue evidence="2">Head and thorax</tissue>
    </source>
</reference>
<dbReference type="EMBL" id="JAYRBN010000100">
    <property type="protein sequence ID" value="KAL2728085.1"/>
    <property type="molecule type" value="Genomic_DNA"/>
</dbReference>
<accession>A0ABD2B5U1</accession>
<proteinExistence type="predicted"/>
<name>A0ABD2B5U1_VESMC</name>
<comment type="caution">
    <text evidence="2">The sequence shown here is derived from an EMBL/GenBank/DDBJ whole genome shotgun (WGS) entry which is preliminary data.</text>
</comment>
<protein>
    <submittedName>
        <fullName evidence="2">Uncharacterized protein</fullName>
    </submittedName>
</protein>
<organism evidence="2 3">
    <name type="scientific">Vespula maculifrons</name>
    <name type="common">Eastern yellow jacket</name>
    <name type="synonym">Wasp</name>
    <dbReference type="NCBI Taxonomy" id="7453"/>
    <lineage>
        <taxon>Eukaryota</taxon>
        <taxon>Metazoa</taxon>
        <taxon>Ecdysozoa</taxon>
        <taxon>Arthropoda</taxon>
        <taxon>Hexapoda</taxon>
        <taxon>Insecta</taxon>
        <taxon>Pterygota</taxon>
        <taxon>Neoptera</taxon>
        <taxon>Endopterygota</taxon>
        <taxon>Hymenoptera</taxon>
        <taxon>Apocrita</taxon>
        <taxon>Aculeata</taxon>
        <taxon>Vespoidea</taxon>
        <taxon>Vespidae</taxon>
        <taxon>Vespinae</taxon>
        <taxon>Vespula</taxon>
    </lineage>
</organism>
<evidence type="ECO:0000313" key="3">
    <source>
        <dbReference type="Proteomes" id="UP001607303"/>
    </source>
</evidence>
<dbReference type="AlphaFoldDB" id="A0ABD2B5U1"/>
<evidence type="ECO:0000313" key="2">
    <source>
        <dbReference type="EMBL" id="KAL2728085.1"/>
    </source>
</evidence>
<sequence length="60" mass="6959">MKKKKRGNNQHQPFSSDLLHSPHPFENSSNLETTEGFRNTCYLVSKMLTKNHERLLESTA</sequence>
<gene>
    <name evidence="2" type="ORF">V1477_017361</name>
</gene>
<dbReference type="Proteomes" id="UP001607303">
    <property type="component" value="Unassembled WGS sequence"/>
</dbReference>
<evidence type="ECO:0000256" key="1">
    <source>
        <dbReference type="SAM" id="MobiDB-lite"/>
    </source>
</evidence>
<keyword evidence="3" id="KW-1185">Reference proteome</keyword>